<protein>
    <submittedName>
        <fullName evidence="2">Uncharacterized protein</fullName>
    </submittedName>
</protein>
<sequence length="202" mass="22966">MIQKLKPRPKPRQKIYKGGTESGAWMVGESPPSAFRSFLNFIGRVISFIWRVISFVFRMGDVFGNFTSIIVIIIAYFILQMVLDAIHATFKPLTKIPFVGKEIKKADDKIARTVWGLFMMWLEKLGLMPPSIPTDEDSSEQNLQDTEGIDDMQTREAMARETINEYNLNSTSSTNKNGYSKNGFTPINITNLFDPLNIKTTQ</sequence>
<reference evidence="2" key="1">
    <citation type="journal article" date="2020" name="Nature">
        <title>Giant virus diversity and host interactions through global metagenomics.</title>
        <authorList>
            <person name="Schulz F."/>
            <person name="Roux S."/>
            <person name="Paez-Espino D."/>
            <person name="Jungbluth S."/>
            <person name="Walsh D.A."/>
            <person name="Denef V.J."/>
            <person name="McMahon K.D."/>
            <person name="Konstantinidis K.T."/>
            <person name="Eloe-Fadrosh E.A."/>
            <person name="Kyrpides N.C."/>
            <person name="Woyke T."/>
        </authorList>
    </citation>
    <scope>NUCLEOTIDE SEQUENCE</scope>
    <source>
        <strain evidence="2">GVMAG-M-3300009159-65</strain>
    </source>
</reference>
<keyword evidence="1" id="KW-0472">Membrane</keyword>
<proteinExistence type="predicted"/>
<feature type="transmembrane region" description="Helical" evidence="1">
    <location>
        <begin position="63"/>
        <end position="83"/>
    </location>
</feature>
<evidence type="ECO:0000313" key="2">
    <source>
        <dbReference type="EMBL" id="QHT32150.1"/>
    </source>
</evidence>
<evidence type="ECO:0000256" key="1">
    <source>
        <dbReference type="SAM" id="Phobius"/>
    </source>
</evidence>
<dbReference type="AlphaFoldDB" id="A0A6C0EV89"/>
<dbReference type="EMBL" id="MN738931">
    <property type="protein sequence ID" value="QHT32150.1"/>
    <property type="molecule type" value="Genomic_DNA"/>
</dbReference>
<keyword evidence="1" id="KW-1133">Transmembrane helix</keyword>
<accession>A0A6C0EV89</accession>
<keyword evidence="1" id="KW-0812">Transmembrane</keyword>
<organism evidence="2">
    <name type="scientific">viral metagenome</name>
    <dbReference type="NCBI Taxonomy" id="1070528"/>
    <lineage>
        <taxon>unclassified sequences</taxon>
        <taxon>metagenomes</taxon>
        <taxon>organismal metagenomes</taxon>
    </lineage>
</organism>
<name>A0A6C0EV89_9ZZZZ</name>